<name>A0AAW1XCS5_RUBAR</name>
<organism evidence="2 3">
    <name type="scientific">Rubus argutus</name>
    <name type="common">Southern blackberry</name>
    <dbReference type="NCBI Taxonomy" id="59490"/>
    <lineage>
        <taxon>Eukaryota</taxon>
        <taxon>Viridiplantae</taxon>
        <taxon>Streptophyta</taxon>
        <taxon>Embryophyta</taxon>
        <taxon>Tracheophyta</taxon>
        <taxon>Spermatophyta</taxon>
        <taxon>Magnoliopsida</taxon>
        <taxon>eudicotyledons</taxon>
        <taxon>Gunneridae</taxon>
        <taxon>Pentapetalae</taxon>
        <taxon>rosids</taxon>
        <taxon>fabids</taxon>
        <taxon>Rosales</taxon>
        <taxon>Rosaceae</taxon>
        <taxon>Rosoideae</taxon>
        <taxon>Rosoideae incertae sedis</taxon>
        <taxon>Rubus</taxon>
    </lineage>
</organism>
<feature type="compositionally biased region" description="Polar residues" evidence="1">
    <location>
        <begin position="25"/>
        <end position="39"/>
    </location>
</feature>
<proteinExistence type="predicted"/>
<comment type="caution">
    <text evidence="2">The sequence shown here is derived from an EMBL/GenBank/DDBJ whole genome shotgun (WGS) entry which is preliminary data.</text>
</comment>
<evidence type="ECO:0000313" key="2">
    <source>
        <dbReference type="EMBL" id="KAK9934339.1"/>
    </source>
</evidence>
<keyword evidence="3" id="KW-1185">Reference proteome</keyword>
<evidence type="ECO:0000256" key="1">
    <source>
        <dbReference type="SAM" id="MobiDB-lite"/>
    </source>
</evidence>
<protein>
    <submittedName>
        <fullName evidence="2">Uncharacterized protein</fullName>
    </submittedName>
</protein>
<reference evidence="2 3" key="1">
    <citation type="journal article" date="2023" name="G3 (Bethesda)">
        <title>A chromosome-length genome assembly and annotation of blackberry (Rubus argutus, cv. 'Hillquist').</title>
        <authorList>
            <person name="Bruna T."/>
            <person name="Aryal R."/>
            <person name="Dudchenko O."/>
            <person name="Sargent D.J."/>
            <person name="Mead D."/>
            <person name="Buti M."/>
            <person name="Cavallini A."/>
            <person name="Hytonen T."/>
            <person name="Andres J."/>
            <person name="Pham M."/>
            <person name="Weisz D."/>
            <person name="Mascagni F."/>
            <person name="Usai G."/>
            <person name="Natali L."/>
            <person name="Bassil N."/>
            <person name="Fernandez G.E."/>
            <person name="Lomsadze A."/>
            <person name="Armour M."/>
            <person name="Olukolu B."/>
            <person name="Poorten T."/>
            <person name="Britton C."/>
            <person name="Davik J."/>
            <person name="Ashrafi H."/>
            <person name="Aiden E.L."/>
            <person name="Borodovsky M."/>
            <person name="Worthington M."/>
        </authorList>
    </citation>
    <scope>NUCLEOTIDE SEQUENCE [LARGE SCALE GENOMIC DNA]</scope>
    <source>
        <strain evidence="2">PI 553951</strain>
    </source>
</reference>
<accession>A0AAW1XCS5</accession>
<dbReference type="AlphaFoldDB" id="A0AAW1XCS5"/>
<dbReference type="Proteomes" id="UP001457282">
    <property type="component" value="Unassembled WGS sequence"/>
</dbReference>
<gene>
    <name evidence="2" type="ORF">M0R45_021487</name>
</gene>
<evidence type="ECO:0000313" key="3">
    <source>
        <dbReference type="Proteomes" id="UP001457282"/>
    </source>
</evidence>
<dbReference type="EMBL" id="JBEDUW010000004">
    <property type="protein sequence ID" value="KAK9934339.1"/>
    <property type="molecule type" value="Genomic_DNA"/>
</dbReference>
<sequence>MAKSLPTYFAPPVMHPTFLPRQSSLLPSTTRPELNGKTSKNFDRGREINSLPQQLQFTSSLNPSQFTAQSTTQRIPTMRVLLCISSNHSIHRHQFTTYYHTTIFLLLFTPSVSSSPSSMLSLPKSINN</sequence>
<feature type="region of interest" description="Disordered" evidence="1">
    <location>
        <begin position="25"/>
        <end position="45"/>
    </location>
</feature>